<comment type="caution">
    <text evidence="1">The sequence shown here is derived from an EMBL/GenBank/DDBJ whole genome shotgun (WGS) entry which is preliminary data.</text>
</comment>
<protein>
    <submittedName>
        <fullName evidence="1">Uncharacterized protein</fullName>
    </submittedName>
</protein>
<name>A0ABQ8QCT1_9AGAR</name>
<proteinExistence type="predicted"/>
<accession>A0ABQ8QCT1</accession>
<reference evidence="1" key="1">
    <citation type="submission" date="2022-08" db="EMBL/GenBank/DDBJ databases">
        <authorList>
            <consortium name="DOE Joint Genome Institute"/>
            <person name="Min B."/>
            <person name="Riley R."/>
            <person name="Sierra-Patev S."/>
            <person name="Naranjo-Ortiz M."/>
            <person name="Looney B."/>
            <person name="Konkel Z."/>
            <person name="Slot J.C."/>
            <person name="Sakamoto Y."/>
            <person name="Steenwyk J.L."/>
            <person name="Rokas A."/>
            <person name="Carro J."/>
            <person name="Camarero S."/>
            <person name="Ferreira P."/>
            <person name="Molpeceres G."/>
            <person name="Ruiz-Duenas F.J."/>
            <person name="Serrano A."/>
            <person name="Henrissat B."/>
            <person name="Drula E."/>
            <person name="Hughes K.W."/>
            <person name="Mata J.L."/>
            <person name="Ishikawa N.K."/>
            <person name="Vargas-Isla R."/>
            <person name="Ushijima S."/>
            <person name="Smith C.A."/>
            <person name="Ahrendt S."/>
            <person name="Andreopoulos W."/>
            <person name="He G."/>
            <person name="Labutti K."/>
            <person name="Lipzen A."/>
            <person name="Ng V."/>
            <person name="Sandor L."/>
            <person name="Barry K."/>
            <person name="Martinez A.T."/>
            <person name="Xiao Y."/>
            <person name="Gibbons J.G."/>
            <person name="Terashima K."/>
            <person name="Hibbett D.S."/>
            <person name="Grigoriev I.V."/>
        </authorList>
    </citation>
    <scope>NUCLEOTIDE SEQUENCE</scope>
    <source>
        <strain evidence="1">TFB10827</strain>
    </source>
</reference>
<evidence type="ECO:0000313" key="2">
    <source>
        <dbReference type="Proteomes" id="UP001163828"/>
    </source>
</evidence>
<keyword evidence="2" id="KW-1185">Reference proteome</keyword>
<organism evidence="1 2">
    <name type="scientific">Lentinula boryana</name>
    <dbReference type="NCBI Taxonomy" id="40481"/>
    <lineage>
        <taxon>Eukaryota</taxon>
        <taxon>Fungi</taxon>
        <taxon>Dikarya</taxon>
        <taxon>Basidiomycota</taxon>
        <taxon>Agaricomycotina</taxon>
        <taxon>Agaricomycetes</taxon>
        <taxon>Agaricomycetidae</taxon>
        <taxon>Agaricales</taxon>
        <taxon>Marasmiineae</taxon>
        <taxon>Omphalotaceae</taxon>
        <taxon>Lentinula</taxon>
    </lineage>
</organism>
<dbReference type="Proteomes" id="UP001163828">
    <property type="component" value="Unassembled WGS sequence"/>
</dbReference>
<evidence type="ECO:0000313" key="1">
    <source>
        <dbReference type="EMBL" id="KAJ3996329.1"/>
    </source>
</evidence>
<dbReference type="EMBL" id="MU790617">
    <property type="protein sequence ID" value="KAJ3996329.1"/>
    <property type="molecule type" value="Genomic_DNA"/>
</dbReference>
<gene>
    <name evidence="1" type="ORF">F5050DRAFT_127997</name>
</gene>
<sequence>MIVVTFLTAKSQALTNVYTHEVFGMGNDLALVLSVYDALINGLSCLYLSQLAKVRIPSSALLFQVLVKGLRALITTTRQTCLQREGTYPDSRRSLNRDYHLYLISSPHCDNSHDIQMSQFLQLYNLQSHITEPSEVNSTFRLSRLKQSI</sequence>